<dbReference type="Pfam" id="PF00884">
    <property type="entry name" value="Sulfatase"/>
    <property type="match status" value="2"/>
</dbReference>
<evidence type="ECO:0000259" key="5">
    <source>
        <dbReference type="Pfam" id="PF00884"/>
    </source>
</evidence>
<evidence type="ECO:0000313" key="6">
    <source>
        <dbReference type="EMBL" id="BCX49790.1"/>
    </source>
</evidence>
<keyword evidence="7" id="KW-1185">Reference proteome</keyword>
<dbReference type="InterPro" id="IPR000917">
    <property type="entry name" value="Sulfatase_N"/>
</dbReference>
<feature type="compositionally biased region" description="Basic and acidic residues" evidence="3">
    <location>
        <begin position="457"/>
        <end position="468"/>
    </location>
</feature>
<comment type="similarity">
    <text evidence="1">Belongs to the sulfatase family.</text>
</comment>
<accession>A0ABM7RJQ3</accession>
<evidence type="ECO:0000256" key="3">
    <source>
        <dbReference type="SAM" id="MobiDB-lite"/>
    </source>
</evidence>
<dbReference type="CDD" id="cd16027">
    <property type="entry name" value="SGSH"/>
    <property type="match status" value="1"/>
</dbReference>
<keyword evidence="4" id="KW-0732">Signal</keyword>
<evidence type="ECO:0000256" key="2">
    <source>
        <dbReference type="ARBA" id="ARBA00022801"/>
    </source>
</evidence>
<organism evidence="6 7">
    <name type="scientific">Haloferula helveola</name>
    <dbReference type="NCBI Taxonomy" id="490095"/>
    <lineage>
        <taxon>Bacteria</taxon>
        <taxon>Pseudomonadati</taxon>
        <taxon>Verrucomicrobiota</taxon>
        <taxon>Verrucomicrobiia</taxon>
        <taxon>Verrucomicrobiales</taxon>
        <taxon>Verrucomicrobiaceae</taxon>
        <taxon>Haloferula</taxon>
    </lineage>
</organism>
<feature type="region of interest" description="Disordered" evidence="3">
    <location>
        <begin position="451"/>
        <end position="473"/>
    </location>
</feature>
<protein>
    <recommendedName>
        <fullName evidence="5">Sulfatase N-terminal domain-containing protein</fullName>
    </recommendedName>
</protein>
<evidence type="ECO:0000313" key="7">
    <source>
        <dbReference type="Proteomes" id="UP001374893"/>
    </source>
</evidence>
<dbReference type="PANTHER" id="PTHR42693:SF53">
    <property type="entry name" value="ENDO-4-O-SULFATASE"/>
    <property type="match status" value="1"/>
</dbReference>
<dbReference type="EMBL" id="AP024702">
    <property type="protein sequence ID" value="BCX49790.1"/>
    <property type="molecule type" value="Genomic_DNA"/>
</dbReference>
<feature type="domain" description="Sulfatase N-terminal" evidence="5">
    <location>
        <begin position="191"/>
        <end position="297"/>
    </location>
</feature>
<dbReference type="Gene3D" id="3.40.720.10">
    <property type="entry name" value="Alkaline Phosphatase, subunit A"/>
    <property type="match status" value="1"/>
</dbReference>
<feature type="domain" description="Sulfatase N-terminal" evidence="5">
    <location>
        <begin position="22"/>
        <end position="136"/>
    </location>
</feature>
<dbReference type="InterPro" id="IPR050738">
    <property type="entry name" value="Sulfatase"/>
</dbReference>
<name>A0ABM7RJQ3_9BACT</name>
<evidence type="ECO:0000256" key="1">
    <source>
        <dbReference type="ARBA" id="ARBA00008779"/>
    </source>
</evidence>
<reference evidence="6 7" key="1">
    <citation type="submission" date="2021-06" db="EMBL/GenBank/DDBJ databases">
        <title>Complete genome of Haloferula helveola possessing various polysaccharide degrading enzymes.</title>
        <authorList>
            <person name="Takami H."/>
            <person name="Huang C."/>
            <person name="Hamasaki K."/>
        </authorList>
    </citation>
    <scope>NUCLEOTIDE SEQUENCE [LARGE SCALE GENOMIC DNA]</scope>
    <source>
        <strain evidence="6 7">CN-1</strain>
    </source>
</reference>
<feature type="chain" id="PRO_5047197887" description="Sulfatase N-terminal domain-containing protein" evidence="4">
    <location>
        <begin position="18"/>
        <end position="613"/>
    </location>
</feature>
<proteinExistence type="inferred from homology"/>
<feature type="signal peptide" evidence="4">
    <location>
        <begin position="1"/>
        <end position="17"/>
    </location>
</feature>
<keyword evidence="2" id="KW-0378">Hydrolase</keyword>
<sequence length="613" mass="68527">MKILALLFALSATAIHAAPDRPNILWFFLEDLSPWAGCYNHPLNVGHTPNIDSLAKQGVLFERAYAPAPVCSPCRSAVITGASQIRSGAHEHRSSRVKGGEIQLPTGWKLLPQLLKEAGYYTFNAGKTDYNFQWDSNAAYDFNGKQKKKPWTPAGDKPFFGQIQMAGGKGNGDKFPNDRKVEVGKVKVADDYPQDEFHMGLFAEHLNTVRKNDDQVGEILNQLKADGLMENTIIVWFSDHGANHLLRHKQMCTEGGLHVPLVITGPKKWITGEAGSRRNDLVSLLDLSASTCAWAGVPVPDWFEGTPLFAEGRKPAEFVASARDRCDQTIDSVRSLRTDRFRYTRNLLTDRNLYQPQYRDPRPEMKVIRAAYANGSLDPKLAKIYFGERQPEEFYDLKNDPHELVNLAANPEFAAELERHRELMDGWLAKGDMGDNPEPKATMVYEGTKSPFAKNAHNPEYESVRPDNDGDGLSDLWEKNNGRDPADGRFRFDFDCGGWMTEGWTSSGTDALPGMQGFLEFHLTAPKAELVRDGLKLSGAKNSEPLRIRLRTDKPVQLSFGTEPESNAKGVEISPGKHFQEIELKPEWPETTSKVTLGIEGETGTKVEIDWIR</sequence>
<evidence type="ECO:0000256" key="4">
    <source>
        <dbReference type="SAM" id="SignalP"/>
    </source>
</evidence>
<dbReference type="PANTHER" id="PTHR42693">
    <property type="entry name" value="ARYLSULFATASE FAMILY MEMBER"/>
    <property type="match status" value="1"/>
</dbReference>
<dbReference type="SUPFAM" id="SSF53649">
    <property type="entry name" value="Alkaline phosphatase-like"/>
    <property type="match status" value="1"/>
</dbReference>
<dbReference type="RefSeq" id="WP_338686547.1">
    <property type="nucleotide sequence ID" value="NZ_AP024702.1"/>
</dbReference>
<gene>
    <name evidence="6" type="ORF">HAHE_36980</name>
</gene>
<dbReference type="InterPro" id="IPR017850">
    <property type="entry name" value="Alkaline_phosphatase_core_sf"/>
</dbReference>
<dbReference type="Proteomes" id="UP001374893">
    <property type="component" value="Chromosome"/>
</dbReference>